<dbReference type="PANTHER" id="PTHR10283">
    <property type="entry name" value="SOLUTE CARRIER FAMILY 13 MEMBER"/>
    <property type="match status" value="1"/>
</dbReference>
<feature type="transmembrane region" description="Helical" evidence="5">
    <location>
        <begin position="353"/>
        <end position="377"/>
    </location>
</feature>
<feature type="transmembrane region" description="Helical" evidence="5">
    <location>
        <begin position="173"/>
        <end position="193"/>
    </location>
</feature>
<dbReference type="STRING" id="1297617.IB211_01879"/>
<dbReference type="GO" id="GO:0005315">
    <property type="term" value="F:phosphate transmembrane transporter activity"/>
    <property type="evidence" value="ECO:0007669"/>
    <property type="project" value="TreeGrafter"/>
</dbReference>
<feature type="transmembrane region" description="Helical" evidence="5">
    <location>
        <begin position="34"/>
        <end position="52"/>
    </location>
</feature>
<keyword evidence="3 5" id="KW-1133">Transmembrane helix</keyword>
<sequence length="467" mass="50649">MQNAFSKRQLSGILAAVVVLIGMFFLPTSDAFTYAGRNTLGLLIATIIILIFQSMNLGVLACLLIPLMYFLGVCDTAVETLSGYANTTTFFIFASFGITAALVNTNLAKRLMRWIITSFGKTTTAVFFSMMLAAAILSSFMSNLPVCAAFVPLAYQYVLLFPEGEARNRTAKAFLMGIPVASMAGGIITPAGAAINVMVMERLQSTAGLSVSFLGWMFACGPIGLLITIFATVLLIKIFKPANLSKAEIEAYCESLNVERRMSRNEKYVVLVVVLMFVLWIASTWYPYLNTTIVAMSGLFLFMCPGLGVMNFQAFCKEVNWTMFILFGTMTTLASRLSANGVVAWIVNNVGELQLSAVSPVILILAISLFIYACLLIMPIGPSLANQLSVPLIAIAIGAGVDPRVAVIPLVICCVNNYLLPIDVLPLMSYNYGYYTAGEQFRALVWVALAVSVLSALWLPFVFTLGL</sequence>
<feature type="transmembrane region" description="Helical" evidence="5">
    <location>
        <begin position="268"/>
        <end position="286"/>
    </location>
</feature>
<keyword evidence="4 5" id="KW-0472">Membrane</keyword>
<dbReference type="RefSeq" id="WP_058117846.1">
    <property type="nucleotide sequence ID" value="NZ_CP011307.1"/>
</dbReference>
<dbReference type="Pfam" id="PF00939">
    <property type="entry name" value="Na_sulph_symp"/>
    <property type="match status" value="1"/>
</dbReference>
<comment type="subcellular location">
    <subcellularLocation>
        <location evidence="1">Membrane</location>
        <topology evidence="1">Multi-pass membrane protein</topology>
    </subcellularLocation>
</comment>
<evidence type="ECO:0000256" key="2">
    <source>
        <dbReference type="ARBA" id="ARBA00022692"/>
    </source>
</evidence>
<dbReference type="PANTHER" id="PTHR10283:SF92">
    <property type="entry name" value="LOW-AFFINITY PHOSPHATE TRANSPORTER PHO91"/>
    <property type="match status" value="1"/>
</dbReference>
<evidence type="ECO:0000256" key="3">
    <source>
        <dbReference type="ARBA" id="ARBA00022989"/>
    </source>
</evidence>
<feature type="transmembrane region" description="Helical" evidence="5">
    <location>
        <begin position="443"/>
        <end position="463"/>
    </location>
</feature>
<feature type="transmembrane region" description="Helical" evidence="5">
    <location>
        <begin position="407"/>
        <end position="431"/>
    </location>
</feature>
<name>A0A0S2W4K8_9FIRM</name>
<dbReference type="Proteomes" id="UP000064844">
    <property type="component" value="Chromosome"/>
</dbReference>
<evidence type="ECO:0000256" key="4">
    <source>
        <dbReference type="ARBA" id="ARBA00023136"/>
    </source>
</evidence>
<reference evidence="7" key="2">
    <citation type="submission" date="2015-04" db="EMBL/GenBank/DDBJ databases">
        <title>A butyrogenic pathway from the amino acid lysine in a human gut commensal.</title>
        <authorList>
            <person name="de Vos W.M."/>
            <person name="Bui N.T.P."/>
            <person name="Plugge C.M."/>
            <person name="Ritari J."/>
        </authorList>
    </citation>
    <scope>NUCLEOTIDE SEQUENCE [LARGE SCALE GENOMIC DNA]</scope>
    <source>
        <strain evidence="7">AF211</strain>
    </source>
</reference>
<evidence type="ECO:0000313" key="7">
    <source>
        <dbReference type="Proteomes" id="UP000064844"/>
    </source>
</evidence>
<protein>
    <submittedName>
        <fullName evidence="6">Uncharacterized protein</fullName>
    </submittedName>
</protein>
<feature type="transmembrane region" description="Helical" evidence="5">
    <location>
        <begin position="12"/>
        <end position="28"/>
    </location>
</feature>
<feature type="transmembrane region" description="Helical" evidence="5">
    <location>
        <begin position="84"/>
        <end position="103"/>
    </location>
</feature>
<organism evidence="6 7">
    <name type="scientific">Intestinimonas butyriciproducens</name>
    <dbReference type="NCBI Taxonomy" id="1297617"/>
    <lineage>
        <taxon>Bacteria</taxon>
        <taxon>Bacillati</taxon>
        <taxon>Bacillota</taxon>
        <taxon>Clostridia</taxon>
        <taxon>Eubacteriales</taxon>
        <taxon>Intestinimonas</taxon>
    </lineage>
</organism>
<feature type="transmembrane region" description="Helical" evidence="5">
    <location>
        <begin position="213"/>
        <end position="236"/>
    </location>
</feature>
<dbReference type="AlphaFoldDB" id="A0A0S2W4K8"/>
<evidence type="ECO:0000256" key="1">
    <source>
        <dbReference type="ARBA" id="ARBA00004141"/>
    </source>
</evidence>
<dbReference type="InterPro" id="IPR001898">
    <property type="entry name" value="SLC13A/DASS"/>
</dbReference>
<evidence type="ECO:0000313" key="6">
    <source>
        <dbReference type="EMBL" id="ALP94270.1"/>
    </source>
</evidence>
<gene>
    <name evidence="6" type="ORF">IB211_01879</name>
</gene>
<feature type="transmembrane region" description="Helical" evidence="5">
    <location>
        <begin position="292"/>
        <end position="312"/>
    </location>
</feature>
<reference evidence="6 7" key="1">
    <citation type="journal article" date="2015" name="Nat. Commun.">
        <title>Production of butyrate from lysine and the Amadori product fructoselysine by a human gut commensal.</title>
        <authorList>
            <person name="Bui T.P."/>
            <person name="Ritari J."/>
            <person name="Boeren S."/>
            <person name="de Waard P."/>
            <person name="Plugge C.M."/>
            <person name="de Vos W.M."/>
        </authorList>
    </citation>
    <scope>NUCLEOTIDE SEQUENCE [LARGE SCALE GENOMIC DNA]</scope>
    <source>
        <strain evidence="6 7">AF211</strain>
    </source>
</reference>
<keyword evidence="2 5" id="KW-0812">Transmembrane</keyword>
<dbReference type="KEGG" id="ibu:IB211_01879"/>
<accession>A0A0S2W4K8</accession>
<keyword evidence="7" id="KW-1185">Reference proteome</keyword>
<proteinExistence type="predicted"/>
<dbReference type="GO" id="GO:0005886">
    <property type="term" value="C:plasma membrane"/>
    <property type="evidence" value="ECO:0007669"/>
    <property type="project" value="TreeGrafter"/>
</dbReference>
<feature type="transmembrane region" description="Helical" evidence="5">
    <location>
        <begin position="324"/>
        <end position="347"/>
    </location>
</feature>
<feature type="transmembrane region" description="Helical" evidence="5">
    <location>
        <begin position="115"/>
        <end position="137"/>
    </location>
</feature>
<dbReference type="EMBL" id="CP011307">
    <property type="protein sequence ID" value="ALP94270.1"/>
    <property type="molecule type" value="Genomic_DNA"/>
</dbReference>
<feature type="transmembrane region" description="Helical" evidence="5">
    <location>
        <begin position="143"/>
        <end position="161"/>
    </location>
</feature>
<evidence type="ECO:0000256" key="5">
    <source>
        <dbReference type="SAM" id="Phobius"/>
    </source>
</evidence>